<comment type="caution">
    <text evidence="5">The sequence shown here is derived from an EMBL/GenBank/DDBJ whole genome shotgun (WGS) entry which is preliminary data.</text>
</comment>
<reference evidence="5 6" key="1">
    <citation type="submission" date="2015-03" db="EMBL/GenBank/DDBJ databases">
        <title>RNA-seq based gene annotation and comparative genomics of four Zymoseptoria species reveal species-specific pathogenicity related genes and transposable element activity.</title>
        <authorList>
            <person name="Grandaubert J."/>
            <person name="Bhattacharyya A."/>
            <person name="Stukenbrock E.H."/>
        </authorList>
    </citation>
    <scope>NUCLEOTIDE SEQUENCE [LARGE SCALE GENOMIC DNA]</scope>
    <source>
        <strain evidence="5 6">Zb18110</strain>
    </source>
</reference>
<dbReference type="GO" id="GO:0016491">
    <property type="term" value="F:oxidoreductase activity"/>
    <property type="evidence" value="ECO:0007669"/>
    <property type="project" value="UniProtKB-KW"/>
</dbReference>
<comment type="similarity">
    <text evidence="1 4">Belongs to the short-chain dehydrogenases/reductases (SDR) family.</text>
</comment>
<evidence type="ECO:0000256" key="4">
    <source>
        <dbReference type="RuleBase" id="RU000363"/>
    </source>
</evidence>
<dbReference type="InterPro" id="IPR002347">
    <property type="entry name" value="SDR_fam"/>
</dbReference>
<dbReference type="PANTHER" id="PTHR43618:SF4">
    <property type="entry name" value="SHORT CHAIN DEHYDROGENASE_REDUCTASE FAMILY (AFU_ORTHOLOGUE AFUA_7G04540)"/>
    <property type="match status" value="1"/>
</dbReference>
<name>A0A0F4GLA5_9PEZI</name>
<gene>
    <name evidence="5" type="ORF">TI39_contig445g00006</name>
</gene>
<dbReference type="SUPFAM" id="SSF51735">
    <property type="entry name" value="NAD(P)-binding Rossmann-fold domains"/>
    <property type="match status" value="1"/>
</dbReference>
<dbReference type="CDD" id="cd05233">
    <property type="entry name" value="SDR_c"/>
    <property type="match status" value="1"/>
</dbReference>
<evidence type="ECO:0000256" key="3">
    <source>
        <dbReference type="ARBA" id="ARBA00023002"/>
    </source>
</evidence>
<keyword evidence="3" id="KW-0560">Oxidoreductase</keyword>
<dbReference type="InterPro" id="IPR036291">
    <property type="entry name" value="NAD(P)-bd_dom_sf"/>
</dbReference>
<evidence type="ECO:0000313" key="6">
    <source>
        <dbReference type="Proteomes" id="UP000033647"/>
    </source>
</evidence>
<accession>A0A0F4GLA5</accession>
<sequence>MADLESLTASSLFTLTSWVCIVTGGGSGLGLMTARALAANGARVYITGRRADKLASAELSSTPSGGSIHAVSMDCTDKDSISAGVAFIASKEKYVNLLVNNAGQTSVNYGEKGMPTGSVEEISREMMGNQTFENWTDIYKINVASYYFTAAAFLPLLVAARENGFEEAGSILNISSISGITKESQNGQFSYNASKAATISLTEQLAVDFKRPGLEVRVNTLAPGYFPSEMTPIAREDGKEKEVFRDLNGCWGIPFGRAGRPRDYAQAVLNFATNGYITGSTLVIDGGWLLAHA</sequence>
<dbReference type="InterPro" id="IPR020904">
    <property type="entry name" value="Sc_DH/Rdtase_CS"/>
</dbReference>
<dbReference type="AlphaFoldDB" id="A0A0F4GLA5"/>
<dbReference type="InterPro" id="IPR052178">
    <property type="entry name" value="Sec_Metab_Biosynth_SDR"/>
</dbReference>
<dbReference type="PRINTS" id="PR00081">
    <property type="entry name" value="GDHRDH"/>
</dbReference>
<evidence type="ECO:0000256" key="2">
    <source>
        <dbReference type="ARBA" id="ARBA00022857"/>
    </source>
</evidence>
<keyword evidence="6" id="KW-1185">Reference proteome</keyword>
<proteinExistence type="inferred from homology"/>
<dbReference type="PROSITE" id="PS00061">
    <property type="entry name" value="ADH_SHORT"/>
    <property type="match status" value="1"/>
</dbReference>
<dbReference type="OrthoDB" id="3819888at2759"/>
<dbReference type="Gene3D" id="3.40.50.720">
    <property type="entry name" value="NAD(P)-binding Rossmann-like Domain"/>
    <property type="match status" value="1"/>
</dbReference>
<dbReference type="Pfam" id="PF00106">
    <property type="entry name" value="adh_short"/>
    <property type="match status" value="1"/>
</dbReference>
<organism evidence="5 6">
    <name type="scientific">Zymoseptoria brevis</name>
    <dbReference type="NCBI Taxonomy" id="1047168"/>
    <lineage>
        <taxon>Eukaryota</taxon>
        <taxon>Fungi</taxon>
        <taxon>Dikarya</taxon>
        <taxon>Ascomycota</taxon>
        <taxon>Pezizomycotina</taxon>
        <taxon>Dothideomycetes</taxon>
        <taxon>Dothideomycetidae</taxon>
        <taxon>Mycosphaerellales</taxon>
        <taxon>Mycosphaerellaceae</taxon>
        <taxon>Zymoseptoria</taxon>
    </lineage>
</organism>
<keyword evidence="2" id="KW-0521">NADP</keyword>
<dbReference type="PRINTS" id="PR00080">
    <property type="entry name" value="SDRFAMILY"/>
</dbReference>
<dbReference type="EMBL" id="LAFY01000437">
    <property type="protein sequence ID" value="KJX98013.1"/>
    <property type="molecule type" value="Genomic_DNA"/>
</dbReference>
<dbReference type="PANTHER" id="PTHR43618">
    <property type="entry name" value="7-ALPHA-HYDROXYSTEROID DEHYDROGENASE"/>
    <property type="match status" value="1"/>
</dbReference>
<protein>
    <submittedName>
        <fullName evidence="5">Short chain dehydrogenase/reductase family protein</fullName>
    </submittedName>
</protein>
<dbReference type="STRING" id="1047168.A0A0F4GLA5"/>
<evidence type="ECO:0000256" key="1">
    <source>
        <dbReference type="ARBA" id="ARBA00006484"/>
    </source>
</evidence>
<evidence type="ECO:0000313" key="5">
    <source>
        <dbReference type="EMBL" id="KJX98013.1"/>
    </source>
</evidence>
<dbReference type="Proteomes" id="UP000033647">
    <property type="component" value="Unassembled WGS sequence"/>
</dbReference>